<evidence type="ECO:0000259" key="1">
    <source>
        <dbReference type="Pfam" id="PF02984"/>
    </source>
</evidence>
<dbReference type="STRING" id="6205.A0A0R3WRN4"/>
<dbReference type="SUPFAM" id="SSF47954">
    <property type="entry name" value="Cyclin-like"/>
    <property type="match status" value="2"/>
</dbReference>
<evidence type="ECO:0000313" key="2">
    <source>
        <dbReference type="EMBL" id="VDM22572.1"/>
    </source>
</evidence>
<protein>
    <submittedName>
        <fullName evidence="4">Cyclin_C domain-containing protein</fullName>
    </submittedName>
</protein>
<dbReference type="OrthoDB" id="6272950at2759"/>
<reference evidence="2 3" key="2">
    <citation type="submission" date="2018-11" db="EMBL/GenBank/DDBJ databases">
        <authorList>
            <consortium name="Pathogen Informatics"/>
        </authorList>
    </citation>
    <scope>NUCLEOTIDE SEQUENCE [LARGE SCALE GENOMIC DNA]</scope>
</reference>
<dbReference type="AlphaFoldDB" id="A0A0R3WRN4"/>
<evidence type="ECO:0000313" key="3">
    <source>
        <dbReference type="Proteomes" id="UP000274429"/>
    </source>
</evidence>
<dbReference type="InterPro" id="IPR036915">
    <property type="entry name" value="Cyclin-like_sf"/>
</dbReference>
<proteinExistence type="predicted"/>
<feature type="domain" description="Cyclin C-terminal" evidence="1">
    <location>
        <begin position="143"/>
        <end position="228"/>
    </location>
</feature>
<dbReference type="Proteomes" id="UP000274429">
    <property type="component" value="Unassembled WGS sequence"/>
</dbReference>
<dbReference type="EMBL" id="UYWX01002389">
    <property type="protein sequence ID" value="VDM22572.1"/>
    <property type="molecule type" value="Genomic_DNA"/>
</dbReference>
<name>A0A0R3WRN4_HYDTA</name>
<accession>A0A0R3WRN4</accession>
<dbReference type="Pfam" id="PF02984">
    <property type="entry name" value="Cyclin_C"/>
    <property type="match status" value="1"/>
</dbReference>
<keyword evidence="3" id="KW-1185">Reference proteome</keyword>
<gene>
    <name evidence="2" type="ORF">TTAC_LOCUS3409</name>
</gene>
<evidence type="ECO:0000313" key="4">
    <source>
        <dbReference type="WBParaSite" id="TTAC_0000342401-mRNA-1"/>
    </source>
</evidence>
<dbReference type="WBParaSite" id="TTAC_0000342401-mRNA-1">
    <property type="protein sequence ID" value="TTAC_0000342401-mRNA-1"/>
    <property type="gene ID" value="TTAC_0000342401"/>
</dbReference>
<dbReference type="InterPro" id="IPR004367">
    <property type="entry name" value="Cyclin_C-dom"/>
</dbReference>
<reference evidence="4" key="1">
    <citation type="submission" date="2017-02" db="UniProtKB">
        <authorList>
            <consortium name="WormBaseParasite"/>
        </authorList>
    </citation>
    <scope>IDENTIFICATION</scope>
</reference>
<dbReference type="Gene3D" id="1.10.472.10">
    <property type="entry name" value="Cyclin-like"/>
    <property type="match status" value="1"/>
</dbReference>
<sequence length="260" mass="29502">MPLVDSIIQMADDDVDDKCPPERNLEQIPESVRGVIDQIVTIRFKPDKISEAISASIPPPIHPPTAREYDQHKFLEMHQWMGIPTRALHTAVGLMDLCAQIQPIACQDYQTLAMAALITAALQWQSGFKVDLVKLSEVTVDEMDPQQTRKACNYIFDLGLQDERLCRYSASLRCAAVLYLIRYILRRKCNCSRSKSGGGKCCHFRSIPLWSETLAKFTSHHNTPILRRVAAIYLDALMFVQQYGVQYYQRSHLSSPNSVC</sequence>
<organism evidence="4">
    <name type="scientific">Hydatigena taeniaeformis</name>
    <name type="common">Feline tapeworm</name>
    <name type="synonym">Taenia taeniaeformis</name>
    <dbReference type="NCBI Taxonomy" id="6205"/>
    <lineage>
        <taxon>Eukaryota</taxon>
        <taxon>Metazoa</taxon>
        <taxon>Spiralia</taxon>
        <taxon>Lophotrochozoa</taxon>
        <taxon>Platyhelminthes</taxon>
        <taxon>Cestoda</taxon>
        <taxon>Eucestoda</taxon>
        <taxon>Cyclophyllidea</taxon>
        <taxon>Taeniidae</taxon>
        <taxon>Hydatigera</taxon>
    </lineage>
</organism>